<dbReference type="Pfam" id="PF05853">
    <property type="entry name" value="BKACE"/>
    <property type="match status" value="1"/>
</dbReference>
<dbReference type="Gene3D" id="3.20.20.70">
    <property type="entry name" value="Aldolase class I"/>
    <property type="match status" value="1"/>
</dbReference>
<keyword evidence="2" id="KW-1185">Reference proteome</keyword>
<reference evidence="1 2" key="1">
    <citation type="submission" date="2019-11" db="EMBL/GenBank/DDBJ databases">
        <authorList>
            <person name="Dong K."/>
        </authorList>
    </citation>
    <scope>NUCLEOTIDE SEQUENCE [LARGE SCALE GENOMIC DNA]</scope>
    <source>
        <strain evidence="1 2">JCM 17370</strain>
    </source>
</reference>
<dbReference type="PANTHER" id="PTHR37418:SF1">
    <property type="entry name" value="3-KETO-5-AMINOHEXANOATE CLEAVAGE PROTEIN"/>
    <property type="match status" value="1"/>
</dbReference>
<dbReference type="Proteomes" id="UP000442533">
    <property type="component" value="Unassembled WGS sequence"/>
</dbReference>
<name>A0A844H5Z0_9RHOB</name>
<gene>
    <name evidence="1" type="ORF">GL279_08515</name>
</gene>
<sequence length="234" mass="25004">MLQACLNGARPADTPHLPLTPEAVAADALACRAAGADCLHIHPRDTQGRESLAPEDVAAHLRAVRAAVPGMPVGISTGDWIAPRAGRLEDMRAWVEKPDYVSVNLSEPDAPEVIALMAGIGVKVELGLAHEADLDRLEGLDLPHALRAMIEMEAGEPETVMPRAGRMFMRLRPRGLPILLHGFDDTAWPFVAAARDLGCDNRIGLEDCLHLPDGSRAGNAALVAAARQILDLRP</sequence>
<dbReference type="InterPro" id="IPR008567">
    <property type="entry name" value="BKACE"/>
</dbReference>
<evidence type="ECO:0000313" key="1">
    <source>
        <dbReference type="EMBL" id="MTH34641.1"/>
    </source>
</evidence>
<dbReference type="PANTHER" id="PTHR37418">
    <property type="entry name" value="3-KETO-5-AMINOHEXANOATE CLEAVAGE ENZYME-RELATED"/>
    <property type="match status" value="1"/>
</dbReference>
<comment type="caution">
    <text evidence="1">The sequence shown here is derived from an EMBL/GenBank/DDBJ whole genome shotgun (WGS) entry which is preliminary data.</text>
</comment>
<dbReference type="AlphaFoldDB" id="A0A844H5Z0"/>
<evidence type="ECO:0008006" key="3">
    <source>
        <dbReference type="Google" id="ProtNLM"/>
    </source>
</evidence>
<evidence type="ECO:0000313" key="2">
    <source>
        <dbReference type="Proteomes" id="UP000442533"/>
    </source>
</evidence>
<dbReference type="EMBL" id="WMIF01000009">
    <property type="protein sequence ID" value="MTH34641.1"/>
    <property type="molecule type" value="Genomic_DNA"/>
</dbReference>
<dbReference type="InterPro" id="IPR013785">
    <property type="entry name" value="Aldolase_TIM"/>
</dbReference>
<dbReference type="OrthoDB" id="9814797at2"/>
<dbReference type="GO" id="GO:0043720">
    <property type="term" value="F:3-keto-5-aminohexanoate cleavage activity"/>
    <property type="evidence" value="ECO:0007669"/>
    <property type="project" value="InterPro"/>
</dbReference>
<dbReference type="RefSeq" id="WP_155064201.1">
    <property type="nucleotide sequence ID" value="NZ_WMIF01000009.1"/>
</dbReference>
<accession>A0A844H5Z0</accession>
<proteinExistence type="predicted"/>
<protein>
    <recommendedName>
        <fullName evidence="3">3-keto-5-aminohexanoate cleavage protein</fullName>
    </recommendedName>
</protein>
<organism evidence="1 2">
    <name type="scientific">Paracoccus limosus</name>
    <dbReference type="NCBI Taxonomy" id="913252"/>
    <lineage>
        <taxon>Bacteria</taxon>
        <taxon>Pseudomonadati</taxon>
        <taxon>Pseudomonadota</taxon>
        <taxon>Alphaproteobacteria</taxon>
        <taxon>Rhodobacterales</taxon>
        <taxon>Paracoccaceae</taxon>
        <taxon>Paracoccus</taxon>
    </lineage>
</organism>